<dbReference type="RefSeq" id="WP_126672526.1">
    <property type="nucleotide sequence ID" value="NZ_RYZR01000003.1"/>
</dbReference>
<dbReference type="SMART" id="SM00346">
    <property type="entry name" value="HTH_ICLR"/>
    <property type="match status" value="1"/>
</dbReference>
<keyword evidence="2" id="KW-0238">DNA-binding</keyword>
<dbReference type="InterPro" id="IPR036390">
    <property type="entry name" value="WH_DNA-bd_sf"/>
</dbReference>
<dbReference type="PANTHER" id="PTHR30136">
    <property type="entry name" value="HELIX-TURN-HELIX TRANSCRIPTIONAL REGULATOR, ICLR FAMILY"/>
    <property type="match status" value="1"/>
</dbReference>
<dbReference type="SUPFAM" id="SSF46785">
    <property type="entry name" value="Winged helix' DNA-binding domain"/>
    <property type="match status" value="1"/>
</dbReference>
<dbReference type="Proteomes" id="UP000267077">
    <property type="component" value="Unassembled WGS sequence"/>
</dbReference>
<organism evidence="6 7">
    <name type="scientific">Dyella dinghuensis</name>
    <dbReference type="NCBI Taxonomy" id="1920169"/>
    <lineage>
        <taxon>Bacteria</taxon>
        <taxon>Pseudomonadati</taxon>
        <taxon>Pseudomonadota</taxon>
        <taxon>Gammaproteobacteria</taxon>
        <taxon>Lysobacterales</taxon>
        <taxon>Rhodanobacteraceae</taxon>
        <taxon>Dyella</taxon>
    </lineage>
</organism>
<name>A0A432LV77_9GAMM</name>
<dbReference type="AlphaFoldDB" id="A0A432LV77"/>
<protein>
    <submittedName>
        <fullName evidence="6">IclR family transcriptional regulator</fullName>
    </submittedName>
</protein>
<sequence length="259" mass="28625">MPTQTPKYRAPALDKGLDILELLASAHKPLSITEISEGVGRSRGEIFRMLQVLEERDYISRGEGDVGYSVTTRLFRLGMEQPPVKSTIEAALPVMHKLADISGQACHLVVPSHEQIVVVARVDPPGEVALVVRVGHRRPMSRSTSGHVLLAFQDEPVRERWLDMIVKYEPALDRKKLTKLLTQLRARGYASEPSQIVDAVTDLSAPVLQHGRAVCALTIPFIEQRTEAQTTMDDVLAELRRATKEISDALQFGAAAHPD</sequence>
<keyword evidence="7" id="KW-1185">Reference proteome</keyword>
<evidence type="ECO:0000313" key="7">
    <source>
        <dbReference type="Proteomes" id="UP000267077"/>
    </source>
</evidence>
<evidence type="ECO:0000256" key="2">
    <source>
        <dbReference type="ARBA" id="ARBA00023125"/>
    </source>
</evidence>
<evidence type="ECO:0000313" key="6">
    <source>
        <dbReference type="EMBL" id="RUL65894.1"/>
    </source>
</evidence>
<dbReference type="PANTHER" id="PTHR30136:SF7">
    <property type="entry name" value="HTH-TYPE TRANSCRIPTIONAL REGULATOR KDGR-RELATED"/>
    <property type="match status" value="1"/>
</dbReference>
<dbReference type="PROSITE" id="PS51077">
    <property type="entry name" value="HTH_ICLR"/>
    <property type="match status" value="1"/>
</dbReference>
<dbReference type="InterPro" id="IPR050707">
    <property type="entry name" value="HTH_MetabolicPath_Reg"/>
</dbReference>
<dbReference type="Pfam" id="PF01614">
    <property type="entry name" value="IclR_C"/>
    <property type="match status" value="1"/>
</dbReference>
<dbReference type="SUPFAM" id="SSF55781">
    <property type="entry name" value="GAF domain-like"/>
    <property type="match status" value="1"/>
</dbReference>
<reference evidence="6 7" key="1">
    <citation type="submission" date="2018-12" db="EMBL/GenBank/DDBJ databases">
        <title>Dyella dinghuensis sp. nov. DHOA06 and Dyella choica sp. nov. 4M-K27, isolated from forest soil.</title>
        <authorList>
            <person name="Qiu L.-H."/>
            <person name="Gao Z.-H."/>
        </authorList>
    </citation>
    <scope>NUCLEOTIDE SEQUENCE [LARGE SCALE GENOMIC DNA]</scope>
    <source>
        <strain evidence="6 7">DHOA06</strain>
    </source>
</reference>
<comment type="caution">
    <text evidence="6">The sequence shown here is derived from an EMBL/GenBank/DDBJ whole genome shotgun (WGS) entry which is preliminary data.</text>
</comment>
<dbReference type="GO" id="GO:0003677">
    <property type="term" value="F:DNA binding"/>
    <property type="evidence" value="ECO:0007669"/>
    <property type="project" value="UniProtKB-KW"/>
</dbReference>
<dbReference type="Gene3D" id="1.10.10.10">
    <property type="entry name" value="Winged helix-like DNA-binding domain superfamily/Winged helix DNA-binding domain"/>
    <property type="match status" value="1"/>
</dbReference>
<feature type="domain" description="HTH iclR-type" evidence="4">
    <location>
        <begin position="10"/>
        <end position="79"/>
    </location>
</feature>
<dbReference type="InterPro" id="IPR036388">
    <property type="entry name" value="WH-like_DNA-bd_sf"/>
</dbReference>
<dbReference type="InterPro" id="IPR005471">
    <property type="entry name" value="Tscrpt_reg_IclR_N"/>
</dbReference>
<evidence type="ECO:0000256" key="3">
    <source>
        <dbReference type="ARBA" id="ARBA00023163"/>
    </source>
</evidence>
<dbReference type="Pfam" id="PF09339">
    <property type="entry name" value="HTH_IclR"/>
    <property type="match status" value="1"/>
</dbReference>
<proteinExistence type="predicted"/>
<feature type="domain" description="IclR-ED" evidence="5">
    <location>
        <begin position="73"/>
        <end position="252"/>
    </location>
</feature>
<evidence type="ECO:0000259" key="5">
    <source>
        <dbReference type="PROSITE" id="PS51078"/>
    </source>
</evidence>
<dbReference type="EMBL" id="RYZR01000003">
    <property type="protein sequence ID" value="RUL65894.1"/>
    <property type="molecule type" value="Genomic_DNA"/>
</dbReference>
<keyword evidence="1" id="KW-0805">Transcription regulation</keyword>
<dbReference type="OrthoDB" id="9807558at2"/>
<dbReference type="GO" id="GO:0003700">
    <property type="term" value="F:DNA-binding transcription factor activity"/>
    <property type="evidence" value="ECO:0007669"/>
    <property type="project" value="TreeGrafter"/>
</dbReference>
<accession>A0A432LV77</accession>
<dbReference type="InterPro" id="IPR029016">
    <property type="entry name" value="GAF-like_dom_sf"/>
</dbReference>
<gene>
    <name evidence="6" type="ORF">EKH79_04085</name>
</gene>
<evidence type="ECO:0000259" key="4">
    <source>
        <dbReference type="PROSITE" id="PS51077"/>
    </source>
</evidence>
<dbReference type="GO" id="GO:0045892">
    <property type="term" value="P:negative regulation of DNA-templated transcription"/>
    <property type="evidence" value="ECO:0007669"/>
    <property type="project" value="TreeGrafter"/>
</dbReference>
<keyword evidence="3" id="KW-0804">Transcription</keyword>
<dbReference type="PROSITE" id="PS51078">
    <property type="entry name" value="ICLR_ED"/>
    <property type="match status" value="1"/>
</dbReference>
<dbReference type="Gene3D" id="3.30.450.40">
    <property type="match status" value="1"/>
</dbReference>
<dbReference type="InterPro" id="IPR014757">
    <property type="entry name" value="Tscrpt_reg_IclR_C"/>
</dbReference>
<evidence type="ECO:0000256" key="1">
    <source>
        <dbReference type="ARBA" id="ARBA00023015"/>
    </source>
</evidence>